<comment type="caution">
    <text evidence="3">The sequence shown here is derived from an EMBL/GenBank/DDBJ whole genome shotgun (WGS) entry which is preliminary data.</text>
</comment>
<protein>
    <submittedName>
        <fullName evidence="3">P-loop NTPase fold protein</fullName>
    </submittedName>
</protein>
<dbReference type="Proteomes" id="UP001212483">
    <property type="component" value="Unassembled WGS sequence"/>
</dbReference>
<accession>A0AB35ISH7</accession>
<feature type="domain" description="KAP NTPase" evidence="2">
    <location>
        <begin position="17"/>
        <end position="174"/>
    </location>
</feature>
<proteinExistence type="predicted"/>
<evidence type="ECO:0000313" key="3">
    <source>
        <dbReference type="EMBL" id="MDB8604953.1"/>
    </source>
</evidence>
<organism evidence="3 4">
    <name type="scientific">Streptococcus salivarius</name>
    <dbReference type="NCBI Taxonomy" id="1304"/>
    <lineage>
        <taxon>Bacteria</taxon>
        <taxon>Bacillati</taxon>
        <taxon>Bacillota</taxon>
        <taxon>Bacilli</taxon>
        <taxon>Lactobacillales</taxon>
        <taxon>Streptococcaceae</taxon>
        <taxon>Streptococcus</taxon>
    </lineage>
</organism>
<reference evidence="3" key="1">
    <citation type="submission" date="2023-01" db="EMBL/GenBank/DDBJ databases">
        <title>Human gut microbiome strain richness.</title>
        <authorList>
            <person name="Chen-Liaw A."/>
        </authorList>
    </citation>
    <scope>NUCLEOTIDE SEQUENCE</scope>
    <source>
        <strain evidence="3">1001283st1_B9_1001283B150217_161031</strain>
    </source>
</reference>
<evidence type="ECO:0000259" key="2">
    <source>
        <dbReference type="Pfam" id="PF07693"/>
    </source>
</evidence>
<feature type="transmembrane region" description="Helical" evidence="1">
    <location>
        <begin position="80"/>
        <end position="105"/>
    </location>
</feature>
<keyword evidence="1" id="KW-0812">Transmembrane</keyword>
<evidence type="ECO:0000313" key="4">
    <source>
        <dbReference type="Proteomes" id="UP001212483"/>
    </source>
</evidence>
<dbReference type="AlphaFoldDB" id="A0AB35ISH7"/>
<dbReference type="EMBL" id="JAQMJO010000001">
    <property type="protein sequence ID" value="MDB8604953.1"/>
    <property type="molecule type" value="Genomic_DNA"/>
</dbReference>
<keyword evidence="1" id="KW-0472">Membrane</keyword>
<dbReference type="Pfam" id="PF07693">
    <property type="entry name" value="KAP_NTPase"/>
    <property type="match status" value="1"/>
</dbReference>
<dbReference type="RefSeq" id="WP_195187370.1">
    <property type="nucleotide sequence ID" value="NZ_JADMUM010000045.1"/>
</dbReference>
<feature type="transmembrane region" description="Helical" evidence="1">
    <location>
        <begin position="117"/>
        <end position="135"/>
    </location>
</feature>
<evidence type="ECO:0000256" key="1">
    <source>
        <dbReference type="SAM" id="Phobius"/>
    </source>
</evidence>
<dbReference type="InterPro" id="IPR011646">
    <property type="entry name" value="KAP_P-loop"/>
</dbReference>
<dbReference type="Gene3D" id="3.40.50.300">
    <property type="entry name" value="P-loop containing nucleotide triphosphate hydrolases"/>
    <property type="match status" value="1"/>
</dbReference>
<dbReference type="InterPro" id="IPR027417">
    <property type="entry name" value="P-loop_NTPase"/>
</dbReference>
<dbReference type="SUPFAM" id="SSF52540">
    <property type="entry name" value="P-loop containing nucleoside triphosphate hydrolases"/>
    <property type="match status" value="1"/>
</dbReference>
<gene>
    <name evidence="3" type="ORF">PNU22_00445</name>
</gene>
<keyword evidence="1" id="KW-1133">Transmembrane helix</keyword>
<sequence length="622" mass="73499">MEHEFIKLEHIDTSVAAKNFAELLYDNKTYFLNGSWGSGKSEFLKKVKRGSQNKLITIDFWRLSDTRSTIEIAFSKLHPFLYWTIRLGIILLVAVSILMTNVVDIGLSNYFGGSKPLILKLGGVVALIVAVWQVFKKKSDEFYCFLLSKLPKFSKVLIIDDFDRMSEKQQEESYKLFSLINGKLPIVFVGDITKVHKSDGNYLSKIIDRQVELPFDLHPSKIWNNYFSVLEDKFNIALSNDFKKRISSDQKNLRDREHFNDYVNQEFFTRGKLDHVQVEQQLLVIYAYLFYPDLYMNLLKGEPIKVEKSEESDFQDIISIGHTLKEQLSEIQSSDNSEYPLSFKKNKLEYLLYEQTSNRTKIELDLLFTSNSEELISEIIESDQSSDFYQYLSSQFRVFSKKMKKQLLIMVIKESMKFKNSPSMNFIVQESLNEVIPSYERNSPLAEDVITRIISMWEPILRNEKLDQSEIIYFLNKHDLLSFHELGLYYSDLRIDTETFSNLRRKDFFLLTYLSSKGLFEKFKYWDNTIWEAIELFDDREFLSFWIFQSIITNELGYEGFDIISEDKRYTIWTGRYLFESPHKHTDYKESVISKIKPRLEKMEKEGFTFTEMEDTRFKVET</sequence>
<name>A0AB35ISH7_STRSL</name>